<evidence type="ECO:0000313" key="2">
    <source>
        <dbReference type="Proteomes" id="UP000001861"/>
    </source>
</evidence>
<dbReference type="GeneID" id="6014955"/>
<dbReference type="AlphaFoldDB" id="A8P2N5"/>
<keyword evidence="2" id="KW-1185">Reference proteome</keyword>
<sequence length="330" mass="37774">MTPIPYNLILMIANKVLNRTPFIPPEVLLQIFRQVSSCANPANSLRSITLASRYHALVAREVLWRTVTFIGEQRTRHRKWFSAEMRKYTFIRLIASCNSSPLPPFLPLIRRLELVASSDHQDWMYDAKMVQIVKAISGHDGLRHLRIQSATFRQIVFTRFIDTIFPSLNSTLLELSLDNVVLFDPSVFNTLLSLQFIRFEGVFFKGIKVDAQLVDVIEDNGMENTSGPSSPAKWLAWRVSDTDLIPPQDIIHPRIRSFTYARCSLAVDSYLGPAQERILSYLDLSELSTANFRLRYEDDYLTLATVLQQASTTLRVLILDLTLTIRGLRL</sequence>
<dbReference type="HOGENOM" id="CLU_842025_0_0_1"/>
<comment type="caution">
    <text evidence="1">The sequence shown here is derived from an EMBL/GenBank/DDBJ whole genome shotgun (WGS) entry which is preliminary data.</text>
</comment>
<dbReference type="InParanoid" id="A8P2N5"/>
<name>A8P2N5_COPC7</name>
<protein>
    <submittedName>
        <fullName evidence="1">Uncharacterized protein</fullName>
    </submittedName>
</protein>
<evidence type="ECO:0000313" key="1">
    <source>
        <dbReference type="EMBL" id="EAU83558.2"/>
    </source>
</evidence>
<accession>A8P2N5</accession>
<organism evidence="1 2">
    <name type="scientific">Coprinopsis cinerea (strain Okayama-7 / 130 / ATCC MYA-4618 / FGSC 9003)</name>
    <name type="common">Inky cap fungus</name>
    <name type="synonym">Hormographiella aspergillata</name>
    <dbReference type="NCBI Taxonomy" id="240176"/>
    <lineage>
        <taxon>Eukaryota</taxon>
        <taxon>Fungi</taxon>
        <taxon>Dikarya</taxon>
        <taxon>Basidiomycota</taxon>
        <taxon>Agaricomycotina</taxon>
        <taxon>Agaricomycetes</taxon>
        <taxon>Agaricomycetidae</taxon>
        <taxon>Agaricales</taxon>
        <taxon>Agaricineae</taxon>
        <taxon>Psathyrellaceae</taxon>
        <taxon>Coprinopsis</taxon>
    </lineage>
</organism>
<dbReference type="VEuPathDB" id="FungiDB:CC1G_04814"/>
<dbReference type="RefSeq" id="XP_001838370.2">
    <property type="nucleotide sequence ID" value="XM_001838318.2"/>
</dbReference>
<dbReference type="KEGG" id="cci:CC1G_04814"/>
<dbReference type="EMBL" id="AACS02000013">
    <property type="protein sequence ID" value="EAU83558.2"/>
    <property type="molecule type" value="Genomic_DNA"/>
</dbReference>
<gene>
    <name evidence="1" type="ORF">CC1G_04814</name>
</gene>
<dbReference type="Proteomes" id="UP000001861">
    <property type="component" value="Unassembled WGS sequence"/>
</dbReference>
<reference evidence="1 2" key="1">
    <citation type="journal article" date="2010" name="Proc. Natl. Acad. Sci. U.S.A.">
        <title>Insights into evolution of multicellular fungi from the assembled chromosomes of the mushroom Coprinopsis cinerea (Coprinus cinereus).</title>
        <authorList>
            <person name="Stajich J.E."/>
            <person name="Wilke S.K."/>
            <person name="Ahren D."/>
            <person name="Au C.H."/>
            <person name="Birren B.W."/>
            <person name="Borodovsky M."/>
            <person name="Burns C."/>
            <person name="Canback B."/>
            <person name="Casselton L.A."/>
            <person name="Cheng C.K."/>
            <person name="Deng J."/>
            <person name="Dietrich F.S."/>
            <person name="Fargo D.C."/>
            <person name="Farman M.L."/>
            <person name="Gathman A.C."/>
            <person name="Goldberg J."/>
            <person name="Guigo R."/>
            <person name="Hoegger P.J."/>
            <person name="Hooker J.B."/>
            <person name="Huggins A."/>
            <person name="James T.Y."/>
            <person name="Kamada T."/>
            <person name="Kilaru S."/>
            <person name="Kodira C."/>
            <person name="Kues U."/>
            <person name="Kupfer D."/>
            <person name="Kwan H.S."/>
            <person name="Lomsadze A."/>
            <person name="Li W."/>
            <person name="Lilly W.W."/>
            <person name="Ma L.J."/>
            <person name="Mackey A.J."/>
            <person name="Manning G."/>
            <person name="Martin F."/>
            <person name="Muraguchi H."/>
            <person name="Natvig D.O."/>
            <person name="Palmerini H."/>
            <person name="Ramesh M.A."/>
            <person name="Rehmeyer C.J."/>
            <person name="Roe B.A."/>
            <person name="Shenoy N."/>
            <person name="Stanke M."/>
            <person name="Ter-Hovhannisyan V."/>
            <person name="Tunlid A."/>
            <person name="Velagapudi R."/>
            <person name="Vision T.J."/>
            <person name="Zeng Q."/>
            <person name="Zolan M.E."/>
            <person name="Pukkila P.J."/>
        </authorList>
    </citation>
    <scope>NUCLEOTIDE SEQUENCE [LARGE SCALE GENOMIC DNA]</scope>
    <source>
        <strain evidence="2">Okayama-7 / 130 / ATCC MYA-4618 / FGSC 9003</strain>
    </source>
</reference>
<proteinExistence type="predicted"/>